<organism evidence="4 5">
    <name type="scientific">Araneus ventricosus</name>
    <name type="common">Orbweaver spider</name>
    <name type="synonym">Epeira ventricosa</name>
    <dbReference type="NCBI Taxonomy" id="182803"/>
    <lineage>
        <taxon>Eukaryota</taxon>
        <taxon>Metazoa</taxon>
        <taxon>Ecdysozoa</taxon>
        <taxon>Arthropoda</taxon>
        <taxon>Chelicerata</taxon>
        <taxon>Arachnida</taxon>
        <taxon>Araneae</taxon>
        <taxon>Araneomorphae</taxon>
        <taxon>Entelegynae</taxon>
        <taxon>Araneoidea</taxon>
        <taxon>Araneidae</taxon>
        <taxon>Araneus</taxon>
    </lineage>
</organism>
<gene>
    <name evidence="4" type="ORF">AVEN_70939_1</name>
</gene>
<dbReference type="PANTHER" id="PTHR23080">
    <property type="entry name" value="THAP DOMAIN PROTEIN"/>
    <property type="match status" value="1"/>
</dbReference>
<dbReference type="Pfam" id="PF13359">
    <property type="entry name" value="DDE_Tnp_4"/>
    <property type="match status" value="1"/>
</dbReference>
<evidence type="ECO:0000313" key="5">
    <source>
        <dbReference type="Proteomes" id="UP000499080"/>
    </source>
</evidence>
<dbReference type="EMBL" id="BGPR01141191">
    <property type="protein sequence ID" value="GBN68046.1"/>
    <property type="molecule type" value="Genomic_DNA"/>
</dbReference>
<dbReference type="InterPro" id="IPR027806">
    <property type="entry name" value="HARBI1_dom"/>
</dbReference>
<dbReference type="OrthoDB" id="6435979at2759"/>
<sequence>MSESNICRIFKETVRFIAISLQELIIWPDARKVRERLPIAFRARYAKVQSIIDCFEIEIEKPSNPIHQALTWSEYKKANTLKYLISCTPDGLVNFISKGYGGRTDDTVIVEDSGYLEKLSPDMEVMADRGFKNISSSLQQRECKLVRPPSVSADIQCTPDEVKASKRIAALRIHVERLIRRVREFKMLLPHACIDNHLVQSFDYIVITTCALINMQSNLIRY</sequence>
<evidence type="ECO:0000313" key="4">
    <source>
        <dbReference type="EMBL" id="GBN68046.1"/>
    </source>
</evidence>
<dbReference type="AlphaFoldDB" id="A0A4Y2QXU7"/>
<comment type="caution">
    <text evidence="4">The sequence shown here is derived from an EMBL/GenBank/DDBJ whole genome shotgun (WGS) entry which is preliminary data.</text>
</comment>
<evidence type="ECO:0000256" key="1">
    <source>
        <dbReference type="ARBA" id="ARBA00001968"/>
    </source>
</evidence>
<evidence type="ECO:0000259" key="3">
    <source>
        <dbReference type="Pfam" id="PF13359"/>
    </source>
</evidence>
<feature type="domain" description="DDE Tnp4" evidence="3">
    <location>
        <begin position="52"/>
        <end position="214"/>
    </location>
</feature>
<dbReference type="GO" id="GO:0046872">
    <property type="term" value="F:metal ion binding"/>
    <property type="evidence" value="ECO:0007669"/>
    <property type="project" value="UniProtKB-KW"/>
</dbReference>
<reference evidence="4 5" key="1">
    <citation type="journal article" date="2019" name="Sci. Rep.">
        <title>Orb-weaving spider Araneus ventricosus genome elucidates the spidroin gene catalogue.</title>
        <authorList>
            <person name="Kono N."/>
            <person name="Nakamura H."/>
            <person name="Ohtoshi R."/>
            <person name="Moran D.A.P."/>
            <person name="Shinohara A."/>
            <person name="Yoshida Y."/>
            <person name="Fujiwara M."/>
            <person name="Mori M."/>
            <person name="Tomita M."/>
            <person name="Arakawa K."/>
        </authorList>
    </citation>
    <scope>NUCLEOTIDE SEQUENCE [LARGE SCALE GENOMIC DNA]</scope>
</reference>
<proteinExistence type="predicted"/>
<name>A0A4Y2QXU7_ARAVE</name>
<protein>
    <recommendedName>
        <fullName evidence="3">DDE Tnp4 domain-containing protein</fullName>
    </recommendedName>
</protein>
<accession>A0A4Y2QXU7</accession>
<keyword evidence="2" id="KW-0479">Metal-binding</keyword>
<dbReference type="Proteomes" id="UP000499080">
    <property type="component" value="Unassembled WGS sequence"/>
</dbReference>
<evidence type="ECO:0000256" key="2">
    <source>
        <dbReference type="ARBA" id="ARBA00022723"/>
    </source>
</evidence>
<keyword evidence="5" id="KW-1185">Reference proteome</keyword>
<comment type="cofactor">
    <cofactor evidence="1">
        <name>a divalent metal cation</name>
        <dbReference type="ChEBI" id="CHEBI:60240"/>
    </cofactor>
</comment>
<dbReference type="PANTHER" id="PTHR23080:SF144">
    <property type="entry name" value="SPINDLE AND KINETOCHORE ASSOCIATED COMPLEX SUBUNIT 3"/>
    <property type="match status" value="1"/>
</dbReference>